<comment type="function">
    <text evidence="4">Has an important function as a repair enzyme for proteins that have been inactivated by oxidation. Catalyzes the reversible oxidation-reduction of methionine sulfoxide in proteins to methionine.</text>
</comment>
<organism evidence="7 8">
    <name type="scientific">Endobacter medicaginis</name>
    <dbReference type="NCBI Taxonomy" id="1181271"/>
    <lineage>
        <taxon>Bacteria</taxon>
        <taxon>Pseudomonadati</taxon>
        <taxon>Pseudomonadota</taxon>
        <taxon>Alphaproteobacteria</taxon>
        <taxon>Acetobacterales</taxon>
        <taxon>Acetobacteraceae</taxon>
        <taxon>Endobacter</taxon>
    </lineage>
</organism>
<protein>
    <recommendedName>
        <fullName evidence="4">Peptide methionine sulfoxide reductase MsrA</fullName>
        <shortName evidence="4">Protein-methionine-S-oxide reductase</shortName>
        <ecNumber evidence="4">1.8.4.11</ecNumber>
    </recommendedName>
    <alternativeName>
        <fullName evidence="4">Peptide-methionine (S)-S-oxide reductase</fullName>
        <shortName evidence="4">Peptide Met(O) reductase</shortName>
    </alternativeName>
</protein>
<accession>A0A839V0K1</accession>
<evidence type="ECO:0000256" key="5">
    <source>
        <dbReference type="SAM" id="SignalP"/>
    </source>
</evidence>
<reference evidence="7 8" key="1">
    <citation type="submission" date="2020-08" db="EMBL/GenBank/DDBJ databases">
        <title>Genomic Encyclopedia of Type Strains, Phase III (KMG-III): the genomes of soil and plant-associated and newly described type strains.</title>
        <authorList>
            <person name="Whitman W."/>
        </authorList>
    </citation>
    <scope>NUCLEOTIDE SEQUENCE [LARGE SCALE GENOMIC DNA]</scope>
    <source>
        <strain evidence="7 8">CECT 8088</strain>
    </source>
</reference>
<gene>
    <name evidence="4" type="primary">msrA</name>
    <name evidence="7" type="ORF">FHR90_000897</name>
</gene>
<dbReference type="NCBIfam" id="TIGR00401">
    <property type="entry name" value="msrA"/>
    <property type="match status" value="1"/>
</dbReference>
<dbReference type="PANTHER" id="PTHR43774:SF1">
    <property type="entry name" value="PEPTIDE METHIONINE SULFOXIDE REDUCTASE MSRA 2"/>
    <property type="match status" value="1"/>
</dbReference>
<dbReference type="PANTHER" id="PTHR43774">
    <property type="entry name" value="PEPTIDE METHIONINE SULFOXIDE REDUCTASE"/>
    <property type="match status" value="1"/>
</dbReference>
<evidence type="ECO:0000256" key="4">
    <source>
        <dbReference type="HAMAP-Rule" id="MF_01401"/>
    </source>
</evidence>
<dbReference type="SUPFAM" id="SSF55068">
    <property type="entry name" value="Peptide methionine sulfoxide reductase"/>
    <property type="match status" value="1"/>
</dbReference>
<keyword evidence="5" id="KW-0732">Signal</keyword>
<feature type="active site" evidence="4">
    <location>
        <position position="67"/>
    </location>
</feature>
<evidence type="ECO:0000256" key="1">
    <source>
        <dbReference type="ARBA" id="ARBA00023002"/>
    </source>
</evidence>
<comment type="catalytic activity">
    <reaction evidence="3 4">
        <text>[thioredoxin]-disulfide + L-methionine + H2O = L-methionine (S)-S-oxide + [thioredoxin]-dithiol</text>
        <dbReference type="Rhea" id="RHEA:19993"/>
        <dbReference type="Rhea" id="RHEA-COMP:10698"/>
        <dbReference type="Rhea" id="RHEA-COMP:10700"/>
        <dbReference type="ChEBI" id="CHEBI:15377"/>
        <dbReference type="ChEBI" id="CHEBI:29950"/>
        <dbReference type="ChEBI" id="CHEBI:50058"/>
        <dbReference type="ChEBI" id="CHEBI:57844"/>
        <dbReference type="ChEBI" id="CHEBI:58772"/>
        <dbReference type="EC" id="1.8.4.11"/>
    </reaction>
</comment>
<dbReference type="Gene3D" id="3.30.1060.10">
    <property type="entry name" value="Peptide methionine sulphoxide reductase MsrA"/>
    <property type="match status" value="1"/>
</dbReference>
<keyword evidence="1 4" id="KW-0560">Oxidoreductase</keyword>
<evidence type="ECO:0000256" key="2">
    <source>
        <dbReference type="ARBA" id="ARBA00047806"/>
    </source>
</evidence>
<dbReference type="AlphaFoldDB" id="A0A839V0K1"/>
<dbReference type="HAMAP" id="MF_01401">
    <property type="entry name" value="MsrA"/>
    <property type="match status" value="1"/>
</dbReference>
<comment type="similarity">
    <text evidence="4">Belongs to the MsrA Met sulfoxide reductase family.</text>
</comment>
<comment type="catalytic activity">
    <reaction evidence="2 4">
        <text>L-methionyl-[protein] + [thioredoxin]-disulfide + H2O = L-methionyl-(S)-S-oxide-[protein] + [thioredoxin]-dithiol</text>
        <dbReference type="Rhea" id="RHEA:14217"/>
        <dbReference type="Rhea" id="RHEA-COMP:10698"/>
        <dbReference type="Rhea" id="RHEA-COMP:10700"/>
        <dbReference type="Rhea" id="RHEA-COMP:12313"/>
        <dbReference type="Rhea" id="RHEA-COMP:12315"/>
        <dbReference type="ChEBI" id="CHEBI:15377"/>
        <dbReference type="ChEBI" id="CHEBI:16044"/>
        <dbReference type="ChEBI" id="CHEBI:29950"/>
        <dbReference type="ChEBI" id="CHEBI:44120"/>
        <dbReference type="ChEBI" id="CHEBI:50058"/>
        <dbReference type="EC" id="1.8.4.11"/>
    </reaction>
</comment>
<dbReference type="EC" id="1.8.4.11" evidence="4"/>
<feature type="chain" id="PRO_5032752858" description="Peptide methionine sulfoxide reductase MsrA" evidence="5">
    <location>
        <begin position="31"/>
        <end position="244"/>
    </location>
</feature>
<evidence type="ECO:0000259" key="6">
    <source>
        <dbReference type="Pfam" id="PF01625"/>
    </source>
</evidence>
<sequence length="244" mass="26033">MTDRSPLLRAARGTAIALALLAGTAAVVRAETLSESSGHPLHLPAPALMEPAATGTHRASAVFAGGCFWGVQSIFQHLDGVIATTAGYDGGTRADAQYETVGSGTTGHAESVEVVYDPTRIGYGRLLQVFFSVALDPTQTDGQFPDEGSQYRSILFTRDPAQAQTARAYIAQLDAAHVFARPIATQIAPDHGFYAAEGYHQNFAALHPGNAYIETYDAPRLAALRTIYPQLYRERPVLAQQMGG</sequence>
<feature type="signal peptide" evidence="5">
    <location>
        <begin position="1"/>
        <end position="30"/>
    </location>
</feature>
<dbReference type="GO" id="GO:0008113">
    <property type="term" value="F:peptide-methionine (S)-S-oxide reductase activity"/>
    <property type="evidence" value="ECO:0007669"/>
    <property type="project" value="UniProtKB-UniRule"/>
</dbReference>
<feature type="domain" description="Peptide methionine sulphoxide reductase MsrA" evidence="6">
    <location>
        <begin position="61"/>
        <end position="212"/>
    </location>
</feature>
<dbReference type="InterPro" id="IPR002569">
    <property type="entry name" value="Met_Sox_Rdtase_MsrA_dom"/>
</dbReference>
<dbReference type="Pfam" id="PF01625">
    <property type="entry name" value="PMSR"/>
    <property type="match status" value="1"/>
</dbReference>
<dbReference type="RefSeq" id="WP_183274826.1">
    <property type="nucleotide sequence ID" value="NZ_JACHXV010000003.1"/>
</dbReference>
<name>A0A839V0K1_9PROT</name>
<dbReference type="EMBL" id="JACHXV010000003">
    <property type="protein sequence ID" value="MBB3173079.1"/>
    <property type="molecule type" value="Genomic_DNA"/>
</dbReference>
<dbReference type="Proteomes" id="UP000557688">
    <property type="component" value="Unassembled WGS sequence"/>
</dbReference>
<evidence type="ECO:0000313" key="7">
    <source>
        <dbReference type="EMBL" id="MBB3173079.1"/>
    </source>
</evidence>
<evidence type="ECO:0000256" key="3">
    <source>
        <dbReference type="ARBA" id="ARBA00048782"/>
    </source>
</evidence>
<dbReference type="InterPro" id="IPR036509">
    <property type="entry name" value="Met_Sox_Rdtase_MsrA_sf"/>
</dbReference>
<evidence type="ECO:0000313" key="8">
    <source>
        <dbReference type="Proteomes" id="UP000557688"/>
    </source>
</evidence>
<keyword evidence="8" id="KW-1185">Reference proteome</keyword>
<proteinExistence type="inferred from homology"/>
<comment type="caution">
    <text evidence="7">The sequence shown here is derived from an EMBL/GenBank/DDBJ whole genome shotgun (WGS) entry which is preliminary data.</text>
</comment>